<dbReference type="InterPro" id="IPR000582">
    <property type="entry name" value="Acyl-CoA-binding_protein"/>
</dbReference>
<dbReference type="InterPro" id="IPR035984">
    <property type="entry name" value="Acyl-CoA-binding_sf"/>
</dbReference>
<dbReference type="SUPFAM" id="SSF47027">
    <property type="entry name" value="Acyl-CoA binding protein"/>
    <property type="match status" value="1"/>
</dbReference>
<dbReference type="PANTHER" id="PTHR23310:SF62">
    <property type="entry name" value="ACYL-COA BINDING PROTEIN 1, ISOFORM A"/>
    <property type="match status" value="1"/>
</dbReference>
<sequence>MNLEVDFKNALNKVRDIFMELSEEDQLFVYGLFKQSTAGDCILEHSEYILDYDVAKWEAWHSRMGMPQHEAKQAFVKKVAQIFELREEVKNG</sequence>
<dbReference type="GO" id="GO:0006631">
    <property type="term" value="P:fatty acid metabolic process"/>
    <property type="evidence" value="ECO:0007669"/>
    <property type="project" value="TreeGrafter"/>
</dbReference>
<dbReference type="PROSITE" id="PS51228">
    <property type="entry name" value="ACB_2"/>
    <property type="match status" value="1"/>
</dbReference>
<evidence type="ECO:0000259" key="3">
    <source>
        <dbReference type="PROSITE" id="PS51228"/>
    </source>
</evidence>
<dbReference type="Proteomes" id="UP000075884">
    <property type="component" value="Unassembled WGS sequence"/>
</dbReference>
<dbReference type="Gene3D" id="1.20.80.10">
    <property type="match status" value="1"/>
</dbReference>
<comment type="similarity">
    <text evidence="1">Belongs to the ACBP family.</text>
</comment>
<name>A0A182NAF8_9DIPT</name>
<dbReference type="EnsemblMetazoa" id="ADIR004634-RA">
    <property type="protein sequence ID" value="ADIR004634-PA"/>
    <property type="gene ID" value="ADIR004634"/>
</dbReference>
<dbReference type="AlphaFoldDB" id="A0A182NAF8"/>
<dbReference type="VEuPathDB" id="VectorBase:ADIR004634"/>
<keyword evidence="2" id="KW-0446">Lipid-binding</keyword>
<feature type="domain" description="ACB" evidence="3">
    <location>
        <begin position="3"/>
        <end position="88"/>
    </location>
</feature>
<dbReference type="PANTHER" id="PTHR23310">
    <property type="entry name" value="ACYL-COA-BINDING PROTEIN, ACBP"/>
    <property type="match status" value="1"/>
</dbReference>
<organism evidence="4 5">
    <name type="scientific">Anopheles dirus</name>
    <dbReference type="NCBI Taxonomy" id="7168"/>
    <lineage>
        <taxon>Eukaryota</taxon>
        <taxon>Metazoa</taxon>
        <taxon>Ecdysozoa</taxon>
        <taxon>Arthropoda</taxon>
        <taxon>Hexapoda</taxon>
        <taxon>Insecta</taxon>
        <taxon>Pterygota</taxon>
        <taxon>Neoptera</taxon>
        <taxon>Endopterygota</taxon>
        <taxon>Diptera</taxon>
        <taxon>Nematocera</taxon>
        <taxon>Culicoidea</taxon>
        <taxon>Culicidae</taxon>
        <taxon>Anophelinae</taxon>
        <taxon>Anopheles</taxon>
    </lineage>
</organism>
<reference evidence="4" key="2">
    <citation type="submission" date="2020-05" db="UniProtKB">
        <authorList>
            <consortium name="EnsemblMetazoa"/>
        </authorList>
    </citation>
    <scope>IDENTIFICATION</scope>
    <source>
        <strain evidence="4">WRAIR2</strain>
    </source>
</reference>
<evidence type="ECO:0000313" key="5">
    <source>
        <dbReference type="Proteomes" id="UP000075884"/>
    </source>
</evidence>
<dbReference type="GO" id="GO:0000062">
    <property type="term" value="F:fatty-acyl-CoA binding"/>
    <property type="evidence" value="ECO:0007669"/>
    <property type="project" value="InterPro"/>
</dbReference>
<proteinExistence type="inferred from homology"/>
<evidence type="ECO:0000256" key="1">
    <source>
        <dbReference type="ARBA" id="ARBA00005567"/>
    </source>
</evidence>
<keyword evidence="5" id="KW-1185">Reference proteome</keyword>
<evidence type="ECO:0000256" key="2">
    <source>
        <dbReference type="ARBA" id="ARBA00023121"/>
    </source>
</evidence>
<evidence type="ECO:0000313" key="4">
    <source>
        <dbReference type="EnsemblMetazoa" id="ADIR004634-PA"/>
    </source>
</evidence>
<dbReference type="Pfam" id="PF00887">
    <property type="entry name" value="ACBP"/>
    <property type="match status" value="1"/>
</dbReference>
<reference evidence="5" key="1">
    <citation type="submission" date="2013-03" db="EMBL/GenBank/DDBJ databases">
        <title>The Genome Sequence of Anopheles dirus WRAIR2.</title>
        <authorList>
            <consortium name="The Broad Institute Genomics Platform"/>
            <person name="Neafsey D.E."/>
            <person name="Walton C."/>
            <person name="Walker B."/>
            <person name="Young S.K."/>
            <person name="Zeng Q."/>
            <person name="Gargeya S."/>
            <person name="Fitzgerald M."/>
            <person name="Haas B."/>
            <person name="Abouelleil A."/>
            <person name="Allen A.W."/>
            <person name="Alvarado L."/>
            <person name="Arachchi H.M."/>
            <person name="Berlin A.M."/>
            <person name="Chapman S.B."/>
            <person name="Gainer-Dewar J."/>
            <person name="Goldberg J."/>
            <person name="Griggs A."/>
            <person name="Gujja S."/>
            <person name="Hansen M."/>
            <person name="Howarth C."/>
            <person name="Imamovic A."/>
            <person name="Ireland A."/>
            <person name="Larimer J."/>
            <person name="McCowan C."/>
            <person name="Murphy C."/>
            <person name="Pearson M."/>
            <person name="Poon T.W."/>
            <person name="Priest M."/>
            <person name="Roberts A."/>
            <person name="Saif S."/>
            <person name="Shea T."/>
            <person name="Sisk P."/>
            <person name="Sykes S."/>
            <person name="Wortman J."/>
            <person name="Nusbaum C."/>
            <person name="Birren B."/>
        </authorList>
    </citation>
    <scope>NUCLEOTIDE SEQUENCE [LARGE SCALE GENOMIC DNA]</scope>
    <source>
        <strain evidence="5">WRAIR2</strain>
    </source>
</reference>
<accession>A0A182NAF8</accession>
<dbReference type="PRINTS" id="PR00689">
    <property type="entry name" value="ACOABINDINGP"/>
</dbReference>
<dbReference type="InterPro" id="IPR014352">
    <property type="entry name" value="FERM/acyl-CoA-bd_prot_sf"/>
</dbReference>
<protein>
    <recommendedName>
        <fullName evidence="3">ACB domain-containing protein</fullName>
    </recommendedName>
</protein>
<dbReference type="STRING" id="7168.A0A182NAF8"/>